<dbReference type="EMBL" id="OX395126">
    <property type="protein sequence ID" value="CAI5763511.1"/>
    <property type="molecule type" value="Genomic_DNA"/>
</dbReference>
<dbReference type="AlphaFoldDB" id="A0AA35NTJ3"/>
<dbReference type="Proteomes" id="UP001178461">
    <property type="component" value="Chromosome 1"/>
</dbReference>
<evidence type="ECO:0000313" key="1">
    <source>
        <dbReference type="EMBL" id="CAI5763511.1"/>
    </source>
</evidence>
<feature type="non-terminal residue" evidence="1">
    <location>
        <position position="1"/>
    </location>
</feature>
<protein>
    <submittedName>
        <fullName evidence="1">Uncharacterized protein</fullName>
    </submittedName>
</protein>
<reference evidence="1" key="1">
    <citation type="submission" date="2022-12" db="EMBL/GenBank/DDBJ databases">
        <authorList>
            <person name="Alioto T."/>
            <person name="Alioto T."/>
            <person name="Gomez Garrido J."/>
        </authorList>
    </citation>
    <scope>NUCLEOTIDE SEQUENCE</scope>
</reference>
<organism evidence="1 2">
    <name type="scientific">Podarcis lilfordi</name>
    <name type="common">Lilford's wall lizard</name>
    <dbReference type="NCBI Taxonomy" id="74358"/>
    <lineage>
        <taxon>Eukaryota</taxon>
        <taxon>Metazoa</taxon>
        <taxon>Chordata</taxon>
        <taxon>Craniata</taxon>
        <taxon>Vertebrata</taxon>
        <taxon>Euteleostomi</taxon>
        <taxon>Lepidosauria</taxon>
        <taxon>Squamata</taxon>
        <taxon>Bifurcata</taxon>
        <taxon>Unidentata</taxon>
        <taxon>Episquamata</taxon>
        <taxon>Laterata</taxon>
        <taxon>Lacertibaenia</taxon>
        <taxon>Lacertidae</taxon>
        <taxon>Podarcis</taxon>
    </lineage>
</organism>
<keyword evidence="2" id="KW-1185">Reference proteome</keyword>
<accession>A0AA35NTJ3</accession>
<evidence type="ECO:0000313" key="2">
    <source>
        <dbReference type="Proteomes" id="UP001178461"/>
    </source>
</evidence>
<gene>
    <name evidence="1" type="ORF">PODLI_1B014526</name>
</gene>
<sequence>TGADSQNWGAELSSLNAVMECITVPIDMPLRKKDGNKSELESAVSVAEIS</sequence>
<name>A0AA35NTJ3_9SAUR</name>
<proteinExistence type="predicted"/>